<keyword evidence="2" id="KW-1185">Reference proteome</keyword>
<dbReference type="AlphaFoldDB" id="A0AAE3D7P1"/>
<organism evidence="1 2">
    <name type="scientific">Waltera acetigignens</name>
    <dbReference type="NCBI Taxonomy" id="2981769"/>
    <lineage>
        <taxon>Bacteria</taxon>
        <taxon>Bacillati</taxon>
        <taxon>Bacillota</taxon>
        <taxon>Clostridia</taxon>
        <taxon>Lachnospirales</taxon>
        <taxon>Lachnospiraceae</taxon>
        <taxon>Waltera</taxon>
    </lineage>
</organism>
<dbReference type="RefSeq" id="WP_337763174.1">
    <property type="nucleotide sequence ID" value="NZ_JBBNJG010000149.1"/>
</dbReference>
<accession>A0AAE3D7P1</accession>
<proteinExistence type="predicted"/>
<dbReference type="EMBL" id="JAJEPV010000045">
    <property type="protein sequence ID" value="MCC2120823.1"/>
    <property type="molecule type" value="Genomic_DNA"/>
</dbReference>
<evidence type="ECO:0000313" key="1">
    <source>
        <dbReference type="EMBL" id="MCC2120823.1"/>
    </source>
</evidence>
<gene>
    <name evidence="1" type="ORF">LKD75_14705</name>
</gene>
<dbReference type="Proteomes" id="UP001197795">
    <property type="component" value="Unassembled WGS sequence"/>
</dbReference>
<name>A0AAE3D7P1_9FIRM</name>
<reference evidence="1 2" key="1">
    <citation type="submission" date="2021-10" db="EMBL/GenBank/DDBJ databases">
        <title>Anaerobic single-cell dispensing facilitates the cultivation of human gut bacteria.</title>
        <authorList>
            <person name="Afrizal A."/>
        </authorList>
    </citation>
    <scope>NUCLEOTIDE SEQUENCE [LARGE SCALE GENOMIC DNA]</scope>
    <source>
        <strain evidence="1 2">CLA-AA-H273</strain>
    </source>
</reference>
<protein>
    <submittedName>
        <fullName evidence="1">Uncharacterized protein</fullName>
    </submittedName>
</protein>
<comment type="caution">
    <text evidence="1">The sequence shown here is derived from an EMBL/GenBank/DDBJ whole genome shotgun (WGS) entry which is preliminary data.</text>
</comment>
<sequence length="426" mass="50627">MKEIIQKEIQSISSLEERVIFKNLMEGVFLSLYDTNREMYEGLERRIKEELDYDKNRYYVKTGIVEREFFDASHHLLSPMDESDLAEKLYDMKEILRAVEEEGAFRLMKVMLRCDFLEQQKLLALQPVFEGVIETEEPEKEWKVEIRLRENREYLKKIEYLYLLFTRNGIPWQTANAPYLYKMADMIVTGLPEGITGKEKIRRVTIQFGEYSSMIQEDVIPVWNIQRLELDSIGFPIPCGDHQNYEHSVSLKKHGINHAYLVEDDRNVQSVSQEGERLRIVCKTGEAKKWGIYQIRSSQEQKIDRYTFPIMGNGREENFAEKYQRKWNQQIRTKTELAHFIKGFGLEDYVRYQDCQVEDDFPGNRETYAVNCFIPDEIRLRSTQKKLVLYFQPGKQERWLQRDILSFLVSEVQRIYPEYDCGGILV</sequence>
<evidence type="ECO:0000313" key="2">
    <source>
        <dbReference type="Proteomes" id="UP001197795"/>
    </source>
</evidence>